<feature type="compositionally biased region" description="Basic residues" evidence="7">
    <location>
        <begin position="1"/>
        <end position="29"/>
    </location>
</feature>
<evidence type="ECO:0000256" key="5">
    <source>
        <dbReference type="HAMAP-Rule" id="MF_00514"/>
    </source>
</evidence>
<dbReference type="PANTHER" id="PTHR33343">
    <property type="entry name" value="54S RIBOSOMAL PROTEIN BL35M"/>
    <property type="match status" value="1"/>
</dbReference>
<dbReference type="InterPro" id="IPR021137">
    <property type="entry name" value="Ribosomal_bL35-like"/>
</dbReference>
<dbReference type="NCBIfam" id="TIGR00001">
    <property type="entry name" value="rpmI_bact"/>
    <property type="match status" value="1"/>
</dbReference>
<feature type="region of interest" description="Disordered" evidence="7">
    <location>
        <begin position="1"/>
        <end position="47"/>
    </location>
</feature>
<feature type="compositionally biased region" description="Basic residues" evidence="7">
    <location>
        <begin position="37"/>
        <end position="46"/>
    </location>
</feature>
<dbReference type="RefSeq" id="WP_008518345.1">
    <property type="nucleotide sequence ID" value="NZ_ACJM01000017.1"/>
</dbReference>
<dbReference type="GO" id="GO:0022625">
    <property type="term" value="C:cytosolic large ribosomal subunit"/>
    <property type="evidence" value="ECO:0007669"/>
    <property type="project" value="TreeGrafter"/>
</dbReference>
<evidence type="ECO:0000313" key="8">
    <source>
        <dbReference type="EMBL" id="EEG76451.1"/>
    </source>
</evidence>
<evidence type="ECO:0000256" key="1">
    <source>
        <dbReference type="ARBA" id="ARBA00006598"/>
    </source>
</evidence>
<dbReference type="eggNOG" id="COG0291">
    <property type="taxonomic scope" value="Bacteria"/>
</dbReference>
<dbReference type="InterPro" id="IPR001706">
    <property type="entry name" value="Ribosomal_bL35"/>
</dbReference>
<evidence type="ECO:0000256" key="6">
    <source>
        <dbReference type="RuleBase" id="RU000568"/>
    </source>
</evidence>
<evidence type="ECO:0000256" key="3">
    <source>
        <dbReference type="ARBA" id="ARBA00023274"/>
    </source>
</evidence>
<evidence type="ECO:0000256" key="4">
    <source>
        <dbReference type="ARBA" id="ARBA00071664"/>
    </source>
</evidence>
<dbReference type="OrthoDB" id="47476at2"/>
<comment type="caution">
    <text evidence="8">The sequence shown here is derived from an EMBL/GenBank/DDBJ whole genome shotgun (WGS) entry which is preliminary data.</text>
</comment>
<protein>
    <recommendedName>
        <fullName evidence="4 5">Large ribosomal subunit protein bL35</fullName>
    </recommendedName>
</protein>
<dbReference type="Gene3D" id="4.10.410.60">
    <property type="match status" value="1"/>
</dbReference>
<dbReference type="PROSITE" id="PS00936">
    <property type="entry name" value="RIBOSOMAL_L35"/>
    <property type="match status" value="1"/>
</dbReference>
<dbReference type="GO" id="GO:0003735">
    <property type="term" value="F:structural constituent of ribosome"/>
    <property type="evidence" value="ECO:0007669"/>
    <property type="project" value="InterPro"/>
</dbReference>
<sequence length="64" mass="7437">MPKMKTHSGAAKRFKKTGSGKYKRSRANHSHILEKKAPKRKRRLRKNSVVCAAETKRLDKMLPY</sequence>
<proteinExistence type="inferred from homology"/>
<dbReference type="Proteomes" id="UP000006443">
    <property type="component" value="Unassembled WGS sequence"/>
</dbReference>
<keyword evidence="2 5" id="KW-0689">Ribosomal protein</keyword>
<keyword evidence="9" id="KW-1185">Reference proteome</keyword>
<dbReference type="InterPro" id="IPR037229">
    <property type="entry name" value="Ribosomal_bL35_sf"/>
</dbReference>
<dbReference type="SUPFAM" id="SSF143034">
    <property type="entry name" value="L35p-like"/>
    <property type="match status" value="1"/>
</dbReference>
<organism evidence="8 9">
    <name type="scientific">Dethiobacter alkaliphilus AHT 1</name>
    <dbReference type="NCBI Taxonomy" id="555088"/>
    <lineage>
        <taxon>Bacteria</taxon>
        <taxon>Bacillati</taxon>
        <taxon>Bacillota</taxon>
        <taxon>Dethiobacteria</taxon>
        <taxon>Dethiobacterales</taxon>
        <taxon>Dethiobacteraceae</taxon>
        <taxon>Dethiobacter</taxon>
    </lineage>
</organism>
<dbReference type="FunFam" id="4.10.410.60:FF:000001">
    <property type="entry name" value="50S ribosomal protein L35"/>
    <property type="match status" value="1"/>
</dbReference>
<keyword evidence="3 5" id="KW-0687">Ribonucleoprotein</keyword>
<dbReference type="GO" id="GO:0006412">
    <property type="term" value="P:translation"/>
    <property type="evidence" value="ECO:0007669"/>
    <property type="project" value="UniProtKB-UniRule"/>
</dbReference>
<accession>C0GJM9</accession>
<evidence type="ECO:0000313" key="9">
    <source>
        <dbReference type="Proteomes" id="UP000006443"/>
    </source>
</evidence>
<dbReference type="HAMAP" id="MF_00514">
    <property type="entry name" value="Ribosomal_bL35"/>
    <property type="match status" value="1"/>
</dbReference>
<evidence type="ECO:0000256" key="2">
    <source>
        <dbReference type="ARBA" id="ARBA00022980"/>
    </source>
</evidence>
<dbReference type="PANTHER" id="PTHR33343:SF1">
    <property type="entry name" value="LARGE RIBOSOMAL SUBUNIT PROTEIN BL35M"/>
    <property type="match status" value="1"/>
</dbReference>
<reference evidence="8 9" key="1">
    <citation type="submission" date="2009-02" db="EMBL/GenBank/DDBJ databases">
        <title>Sequencing of the draft genome and assembly of Dethiobacter alkaliphilus AHT 1.</title>
        <authorList>
            <consortium name="US DOE Joint Genome Institute (JGI-PGF)"/>
            <person name="Lucas S."/>
            <person name="Copeland A."/>
            <person name="Lapidus A."/>
            <person name="Glavina del Rio T."/>
            <person name="Dalin E."/>
            <person name="Tice H."/>
            <person name="Bruce D."/>
            <person name="Goodwin L."/>
            <person name="Pitluck S."/>
            <person name="Larimer F."/>
            <person name="Land M.L."/>
            <person name="Hauser L."/>
            <person name="Muyzer G."/>
        </authorList>
    </citation>
    <scope>NUCLEOTIDE SEQUENCE [LARGE SCALE GENOMIC DNA]</scope>
    <source>
        <strain evidence="8 9">AHT 1</strain>
    </source>
</reference>
<evidence type="ECO:0000256" key="7">
    <source>
        <dbReference type="SAM" id="MobiDB-lite"/>
    </source>
</evidence>
<dbReference type="InterPro" id="IPR018265">
    <property type="entry name" value="Ribosomal_bL35_CS"/>
</dbReference>
<dbReference type="STRING" id="555088.DealDRAFT_2688"/>
<dbReference type="PRINTS" id="PR00064">
    <property type="entry name" value="RIBOSOMALL35"/>
</dbReference>
<name>C0GJM9_DETAL</name>
<gene>
    <name evidence="5" type="primary">rpmI</name>
    <name evidence="8" type="ORF">DealDRAFT_2688</name>
</gene>
<dbReference type="AlphaFoldDB" id="C0GJM9"/>
<dbReference type="Pfam" id="PF01632">
    <property type="entry name" value="Ribosomal_L35p"/>
    <property type="match status" value="1"/>
</dbReference>
<comment type="similarity">
    <text evidence="1 5 6">Belongs to the bacterial ribosomal protein bL35 family.</text>
</comment>
<dbReference type="EMBL" id="ACJM01000017">
    <property type="protein sequence ID" value="EEG76451.1"/>
    <property type="molecule type" value="Genomic_DNA"/>
</dbReference>